<dbReference type="EnsemblMetazoa" id="XM_022815114">
    <property type="protein sequence ID" value="XP_022670849"/>
    <property type="gene ID" value="LOC111254366"/>
</dbReference>
<dbReference type="RefSeq" id="XP_022670847.1">
    <property type="nucleotide sequence ID" value="XM_022815112.1"/>
</dbReference>
<evidence type="ECO:0000313" key="2">
    <source>
        <dbReference type="Proteomes" id="UP000594260"/>
    </source>
</evidence>
<organism evidence="1 2">
    <name type="scientific">Varroa destructor</name>
    <name type="common">Honeybee mite</name>
    <dbReference type="NCBI Taxonomy" id="109461"/>
    <lineage>
        <taxon>Eukaryota</taxon>
        <taxon>Metazoa</taxon>
        <taxon>Ecdysozoa</taxon>
        <taxon>Arthropoda</taxon>
        <taxon>Chelicerata</taxon>
        <taxon>Arachnida</taxon>
        <taxon>Acari</taxon>
        <taxon>Parasitiformes</taxon>
        <taxon>Mesostigmata</taxon>
        <taxon>Gamasina</taxon>
        <taxon>Dermanyssoidea</taxon>
        <taxon>Varroidae</taxon>
        <taxon>Varroa</taxon>
    </lineage>
</organism>
<dbReference type="GeneID" id="111254366"/>
<dbReference type="KEGG" id="vde:111254366"/>
<dbReference type="EnsemblMetazoa" id="XM_022815113">
    <property type="protein sequence ID" value="XP_022670848"/>
    <property type="gene ID" value="LOC111254366"/>
</dbReference>
<name>A0A7M7KUJ3_VARDE</name>
<dbReference type="EnsemblMetazoa" id="XM_022815112">
    <property type="protein sequence ID" value="XP_022670847"/>
    <property type="gene ID" value="LOC111254366"/>
</dbReference>
<protein>
    <submittedName>
        <fullName evidence="1">Uncharacterized protein</fullName>
    </submittedName>
</protein>
<dbReference type="InParanoid" id="A0A7M7KUJ3"/>
<dbReference type="RefSeq" id="XP_022670849.1">
    <property type="nucleotide sequence ID" value="XM_022815114.1"/>
</dbReference>
<keyword evidence="2" id="KW-1185">Reference proteome</keyword>
<dbReference type="AlphaFoldDB" id="A0A7M7KUJ3"/>
<sequence length="299" mass="34451">MCLKVRAILSNFFCPPTTFEEIEEREARAERVLRPISRGLLRSLSALAAYIALACILDWDNVAESSRGELNFPVRLINISVDITGEPLMCPEYRDHMGERYMQTFNFVHSKDYLVNEASQNKDDDDDDNSVRQSFRIAAISEKYPYLKRVLCNGRKLSVKVASELPIQRRLRVYATYRKLRRKSDVGEHFNIVLINLSSSFTFMVKFSLIDSKSHRQVPSKVSHLDKLFINFPHVIKVYLPLFEIQSLIRSVRRARPKYPTCDPGYNVSSGVLEAVPAGISVYRIGKRPKYESLKEDCF</sequence>
<proteinExistence type="predicted"/>
<dbReference type="Proteomes" id="UP000594260">
    <property type="component" value="Unplaced"/>
</dbReference>
<dbReference type="RefSeq" id="XP_022670850.1">
    <property type="nucleotide sequence ID" value="XM_022815115.1"/>
</dbReference>
<reference evidence="1" key="1">
    <citation type="submission" date="2021-01" db="UniProtKB">
        <authorList>
            <consortium name="EnsemblMetazoa"/>
        </authorList>
    </citation>
    <scope>IDENTIFICATION</scope>
</reference>
<dbReference type="EnsemblMetazoa" id="XM_022815115">
    <property type="protein sequence ID" value="XP_022670850"/>
    <property type="gene ID" value="LOC111254366"/>
</dbReference>
<evidence type="ECO:0000313" key="1">
    <source>
        <dbReference type="EnsemblMetazoa" id="XP_022670849"/>
    </source>
</evidence>
<dbReference type="RefSeq" id="XP_022670848.1">
    <property type="nucleotide sequence ID" value="XM_022815113.1"/>
</dbReference>
<accession>A0A7M7KUJ3</accession>